<evidence type="ECO:0000313" key="1">
    <source>
        <dbReference type="EMBL" id="CAG8661795.1"/>
    </source>
</evidence>
<evidence type="ECO:0000313" key="2">
    <source>
        <dbReference type="Proteomes" id="UP000789525"/>
    </source>
</evidence>
<feature type="non-terminal residue" evidence="1">
    <location>
        <position position="1"/>
    </location>
</feature>
<proteinExistence type="predicted"/>
<dbReference type="Proteomes" id="UP000789525">
    <property type="component" value="Unassembled WGS sequence"/>
</dbReference>
<comment type="caution">
    <text evidence="1">The sequence shown here is derived from an EMBL/GenBank/DDBJ whole genome shotgun (WGS) entry which is preliminary data.</text>
</comment>
<reference evidence="1" key="1">
    <citation type="submission" date="2021-06" db="EMBL/GenBank/DDBJ databases">
        <authorList>
            <person name="Kallberg Y."/>
            <person name="Tangrot J."/>
            <person name="Rosling A."/>
        </authorList>
    </citation>
    <scope>NUCLEOTIDE SEQUENCE</scope>
    <source>
        <strain evidence="1">CL356</strain>
    </source>
</reference>
<protein>
    <submittedName>
        <fullName evidence="1">15570_t:CDS:1</fullName>
    </submittedName>
</protein>
<accession>A0ACA9NKN2</accession>
<dbReference type="EMBL" id="CAJVPT010022765">
    <property type="protein sequence ID" value="CAG8661795.1"/>
    <property type="molecule type" value="Genomic_DNA"/>
</dbReference>
<keyword evidence="2" id="KW-1185">Reference proteome</keyword>
<sequence>SSLEIPSTDSEVVQSEILSRALGAHTQRGSIGRYLLLAMIHFYNLGSVRGRKTKEICGERIEKSRSPRSSGPCTVGHSTPLRLIISTVPPSQQFWLQCTRSGQNSRNWKQKGHVQAVVIAAHCAGLAALDATDDVYNGVALHTNHGPFDGSDDAKKAGHLEEVLVVAIVHVRTYLVTIVEMRRTIAVVDLGGSGQDASHDGCNSEIGDDGTDGEHVER</sequence>
<organism evidence="1 2">
    <name type="scientific">Acaulospora colombiana</name>
    <dbReference type="NCBI Taxonomy" id="27376"/>
    <lineage>
        <taxon>Eukaryota</taxon>
        <taxon>Fungi</taxon>
        <taxon>Fungi incertae sedis</taxon>
        <taxon>Mucoromycota</taxon>
        <taxon>Glomeromycotina</taxon>
        <taxon>Glomeromycetes</taxon>
        <taxon>Diversisporales</taxon>
        <taxon>Acaulosporaceae</taxon>
        <taxon>Acaulospora</taxon>
    </lineage>
</organism>
<gene>
    <name evidence="1" type="ORF">ACOLOM_LOCUS8620</name>
</gene>
<name>A0ACA9NKN2_9GLOM</name>